<sequence>MSLRGPDRDVSEVAMSLRGPDGWFLKWTYFLEDMSLGGPGGCVFEEVMSLRRPDGCVSEVDMSLREPDSEKLECFFTPPVEMDEIIEPSVFFSTRLKSHKQRQDISGCYSLGYEREKPNPVWRRRLSCASP</sequence>
<gene>
    <name evidence="1" type="ORF">Baya_13034</name>
</gene>
<reference evidence="1 2" key="1">
    <citation type="journal article" date="2019" name="Genome Biol. Evol.">
        <title>Whole-Genome Sequencing of the Giant Devil Catfish, Bagarius yarrelli.</title>
        <authorList>
            <person name="Jiang W."/>
            <person name="Lv Y."/>
            <person name="Cheng L."/>
            <person name="Yang K."/>
            <person name="Chao B."/>
            <person name="Wang X."/>
            <person name="Li Y."/>
            <person name="Pan X."/>
            <person name="You X."/>
            <person name="Zhang Y."/>
            <person name="Yang J."/>
            <person name="Li J."/>
            <person name="Zhang X."/>
            <person name="Liu S."/>
            <person name="Sun C."/>
            <person name="Yang J."/>
            <person name="Shi Q."/>
        </authorList>
    </citation>
    <scope>NUCLEOTIDE SEQUENCE [LARGE SCALE GENOMIC DNA]</scope>
    <source>
        <strain evidence="1">JWS20170419001</strain>
        <tissue evidence="1">Muscle</tissue>
    </source>
</reference>
<name>A0A556V4S8_BAGYA</name>
<organism evidence="1 2">
    <name type="scientific">Bagarius yarrelli</name>
    <name type="common">Goonch</name>
    <name type="synonym">Bagrus yarrelli</name>
    <dbReference type="NCBI Taxonomy" id="175774"/>
    <lineage>
        <taxon>Eukaryota</taxon>
        <taxon>Metazoa</taxon>
        <taxon>Chordata</taxon>
        <taxon>Craniata</taxon>
        <taxon>Vertebrata</taxon>
        <taxon>Euteleostomi</taxon>
        <taxon>Actinopterygii</taxon>
        <taxon>Neopterygii</taxon>
        <taxon>Teleostei</taxon>
        <taxon>Ostariophysi</taxon>
        <taxon>Siluriformes</taxon>
        <taxon>Sisoridae</taxon>
        <taxon>Sisorinae</taxon>
        <taxon>Bagarius</taxon>
    </lineage>
</organism>
<evidence type="ECO:0000313" key="1">
    <source>
        <dbReference type="EMBL" id="TSU75977.1"/>
    </source>
</evidence>
<protein>
    <submittedName>
        <fullName evidence="1">Uncharacterized protein</fullName>
    </submittedName>
</protein>
<accession>A0A556V4S8</accession>
<dbReference type="EMBL" id="VCAZ01000120">
    <property type="protein sequence ID" value="TSU75977.1"/>
    <property type="molecule type" value="Genomic_DNA"/>
</dbReference>
<comment type="caution">
    <text evidence="1">The sequence shown here is derived from an EMBL/GenBank/DDBJ whole genome shotgun (WGS) entry which is preliminary data.</text>
</comment>
<dbReference type="AlphaFoldDB" id="A0A556V4S8"/>
<evidence type="ECO:0000313" key="2">
    <source>
        <dbReference type="Proteomes" id="UP000319801"/>
    </source>
</evidence>
<keyword evidence="2" id="KW-1185">Reference proteome</keyword>
<dbReference type="Proteomes" id="UP000319801">
    <property type="component" value="Unassembled WGS sequence"/>
</dbReference>
<proteinExistence type="predicted"/>